<feature type="compositionally biased region" description="Low complexity" evidence="2">
    <location>
        <begin position="248"/>
        <end position="258"/>
    </location>
</feature>
<feature type="compositionally biased region" description="Polar residues" evidence="2">
    <location>
        <begin position="31"/>
        <end position="41"/>
    </location>
</feature>
<proteinExistence type="predicted"/>
<dbReference type="Proteomes" id="UP001590951">
    <property type="component" value="Unassembled WGS sequence"/>
</dbReference>
<dbReference type="EMBL" id="JBHFEH010000003">
    <property type="protein sequence ID" value="KAL2058247.1"/>
    <property type="molecule type" value="Genomic_DNA"/>
</dbReference>
<name>A0ABR4BLF3_9LECA</name>
<reference evidence="3 4" key="1">
    <citation type="submission" date="2024-09" db="EMBL/GenBank/DDBJ databases">
        <title>Rethinking Asexuality: The Enigmatic Case of Functional Sexual Genes in Lepraria (Stereocaulaceae).</title>
        <authorList>
            <person name="Doellman M."/>
            <person name="Sun Y."/>
            <person name="Barcenas-Pena A."/>
            <person name="Lumbsch H.T."/>
            <person name="Grewe F."/>
        </authorList>
    </citation>
    <scope>NUCLEOTIDE SEQUENCE [LARGE SCALE GENOMIC DNA]</scope>
    <source>
        <strain evidence="3 4">Grewe 0041</strain>
    </source>
</reference>
<feature type="coiled-coil region" evidence="1">
    <location>
        <begin position="365"/>
        <end position="392"/>
    </location>
</feature>
<feature type="region of interest" description="Disordered" evidence="2">
    <location>
        <begin position="75"/>
        <end position="115"/>
    </location>
</feature>
<evidence type="ECO:0000256" key="1">
    <source>
        <dbReference type="SAM" id="Coils"/>
    </source>
</evidence>
<gene>
    <name evidence="3" type="ORF">ABVK25_001865</name>
</gene>
<feature type="compositionally biased region" description="Basic residues" evidence="2">
    <location>
        <begin position="82"/>
        <end position="92"/>
    </location>
</feature>
<evidence type="ECO:0000313" key="4">
    <source>
        <dbReference type="Proteomes" id="UP001590951"/>
    </source>
</evidence>
<accession>A0ABR4BLF3</accession>
<comment type="caution">
    <text evidence="3">The sequence shown here is derived from an EMBL/GenBank/DDBJ whole genome shotgun (WGS) entry which is preliminary data.</text>
</comment>
<feature type="compositionally biased region" description="Polar residues" evidence="2">
    <location>
        <begin position="297"/>
        <end position="307"/>
    </location>
</feature>
<feature type="compositionally biased region" description="Low complexity" evidence="2">
    <location>
        <begin position="308"/>
        <end position="329"/>
    </location>
</feature>
<sequence length="410" mass="46553">MSISTFQLNTSRRHPSITSGSNPPSELPWSLTPTLGPSSTRPIAPSEPQIHPRITAPNNPINSVERFTLAVVQSENEALRVSPRKNKGKRKTTTPSVLEPEQPTGPKRKTPRTKLSPREDLALIRFCLKHADTYGQSKKDVAWWKNVGDEFNSWLERPFTNHKRHIKELVKTRKLFLEMLQSGDEDETGPFIDAITQWITLVDGFEDEAAKQKKTQQVIDKEDMRASQLRAKMSKTLSQKKRDRPEISQSDSSSDDSSVPTSERKPARSAYNISPPLATSIFETPTPVDRRIHNMTRRSTSTPSHNYSILSSSSIRRASRSSSERSSIPRLTAAKRARLQAEANQTSVARLAEVLADYFERSKSNAELIRKLQKLEHEVEEAKKAWQMQDEKMNRILALLQHLQRPNPPR</sequence>
<feature type="compositionally biased region" description="Polar residues" evidence="2">
    <location>
        <begin position="1"/>
        <end position="24"/>
    </location>
</feature>
<keyword evidence="1" id="KW-0175">Coiled coil</keyword>
<evidence type="ECO:0000313" key="3">
    <source>
        <dbReference type="EMBL" id="KAL2058247.1"/>
    </source>
</evidence>
<evidence type="ECO:0000256" key="2">
    <source>
        <dbReference type="SAM" id="MobiDB-lite"/>
    </source>
</evidence>
<feature type="region of interest" description="Disordered" evidence="2">
    <location>
        <begin position="212"/>
        <end position="329"/>
    </location>
</feature>
<protein>
    <submittedName>
        <fullName evidence="3">Uncharacterized protein</fullName>
    </submittedName>
</protein>
<keyword evidence="4" id="KW-1185">Reference proteome</keyword>
<organism evidence="3 4">
    <name type="scientific">Lepraria finkii</name>
    <dbReference type="NCBI Taxonomy" id="1340010"/>
    <lineage>
        <taxon>Eukaryota</taxon>
        <taxon>Fungi</taxon>
        <taxon>Dikarya</taxon>
        <taxon>Ascomycota</taxon>
        <taxon>Pezizomycotina</taxon>
        <taxon>Lecanoromycetes</taxon>
        <taxon>OSLEUM clade</taxon>
        <taxon>Lecanoromycetidae</taxon>
        <taxon>Lecanorales</taxon>
        <taxon>Lecanorineae</taxon>
        <taxon>Stereocaulaceae</taxon>
        <taxon>Lepraria</taxon>
    </lineage>
</organism>
<feature type="region of interest" description="Disordered" evidence="2">
    <location>
        <begin position="1"/>
        <end position="61"/>
    </location>
</feature>